<dbReference type="InterPro" id="IPR014839">
    <property type="entry name" value="Crt10"/>
</dbReference>
<evidence type="ECO:0000313" key="6">
    <source>
        <dbReference type="Proteomes" id="UP001151582"/>
    </source>
</evidence>
<evidence type="ECO:0000256" key="4">
    <source>
        <dbReference type="SAM" id="MobiDB-lite"/>
    </source>
</evidence>
<evidence type="ECO:0008006" key="7">
    <source>
        <dbReference type="Google" id="ProtNLM"/>
    </source>
</evidence>
<dbReference type="Pfam" id="PF00400">
    <property type="entry name" value="WD40"/>
    <property type="match status" value="1"/>
</dbReference>
<name>A0A9W8E9D4_9FUNG</name>
<feature type="compositionally biased region" description="Low complexity" evidence="4">
    <location>
        <begin position="410"/>
        <end position="421"/>
    </location>
</feature>
<feature type="region of interest" description="Disordered" evidence="4">
    <location>
        <begin position="391"/>
        <end position="421"/>
    </location>
</feature>
<dbReference type="Proteomes" id="UP001151582">
    <property type="component" value="Unassembled WGS sequence"/>
</dbReference>
<reference evidence="5" key="1">
    <citation type="submission" date="2022-07" db="EMBL/GenBank/DDBJ databases">
        <title>Phylogenomic reconstructions and comparative analyses of Kickxellomycotina fungi.</title>
        <authorList>
            <person name="Reynolds N.K."/>
            <person name="Stajich J.E."/>
            <person name="Barry K."/>
            <person name="Grigoriev I.V."/>
            <person name="Crous P."/>
            <person name="Smith M.E."/>
        </authorList>
    </citation>
    <scope>NUCLEOTIDE SEQUENCE</scope>
    <source>
        <strain evidence="5">RSA 567</strain>
    </source>
</reference>
<dbReference type="Gene3D" id="2.130.10.10">
    <property type="entry name" value="YVTN repeat-like/Quinoprotein amine dehydrogenase"/>
    <property type="match status" value="1"/>
</dbReference>
<feature type="repeat" description="WD" evidence="3">
    <location>
        <begin position="197"/>
        <end position="238"/>
    </location>
</feature>
<dbReference type="PANTHER" id="PTHR19879">
    <property type="entry name" value="TRANSCRIPTION INITIATION FACTOR TFIID"/>
    <property type="match status" value="1"/>
</dbReference>
<evidence type="ECO:0000256" key="3">
    <source>
        <dbReference type="PROSITE-ProRule" id="PRU00221"/>
    </source>
</evidence>
<gene>
    <name evidence="5" type="ORF">H4R34_002358</name>
</gene>
<proteinExistence type="predicted"/>
<accession>A0A9W8E9D4</accession>
<dbReference type="SUPFAM" id="SSF50978">
    <property type="entry name" value="WD40 repeat-like"/>
    <property type="match status" value="1"/>
</dbReference>
<dbReference type="EMBL" id="JANBQB010000156">
    <property type="protein sequence ID" value="KAJ1980718.1"/>
    <property type="molecule type" value="Genomic_DNA"/>
</dbReference>
<dbReference type="PROSITE" id="PS50082">
    <property type="entry name" value="WD_REPEATS_2"/>
    <property type="match status" value="1"/>
</dbReference>
<dbReference type="PANTHER" id="PTHR19879:SF1">
    <property type="entry name" value="CANNONBALL-RELATED"/>
    <property type="match status" value="1"/>
</dbReference>
<keyword evidence="6" id="KW-1185">Reference proteome</keyword>
<dbReference type="PROSITE" id="PS00678">
    <property type="entry name" value="WD_REPEATS_1"/>
    <property type="match status" value="1"/>
</dbReference>
<evidence type="ECO:0000313" key="5">
    <source>
        <dbReference type="EMBL" id="KAJ1980718.1"/>
    </source>
</evidence>
<dbReference type="PROSITE" id="PS50294">
    <property type="entry name" value="WD_REPEATS_REGION"/>
    <property type="match status" value="1"/>
</dbReference>
<dbReference type="AlphaFoldDB" id="A0A9W8E9D4"/>
<sequence>MAGLRRLSVKPVATDQQLPLTQAAHWRMNLCAITQRQPLPLLFIALEAKIHVYPLVTDRAIPAQPFRTLWVPTDITRREQPNDPSHADDTINAIKIAPLDNTEVLVAVNDQGFVCLWQLSNLQEPWLILDNEVSTWGVDIHTERRLLAVSNNDHNILVAELPTTKDHGLPSELPSRLPGEQMRLIRPDNCYVDAKRCCGHTHNVPYVTFSPCGRYLASGSIDEECRIWDVATGNTVRKTKIQGRWGWSVQFVDPFYFKTVPDIGPFMRSQVSVIEMATRWADRMDLLANGAIENGAEPAHAELHVIEESSATDSEDGMVFEELEPDHFLWRRRSSITHSLSASSDHSDESGLYSPGWLIGRNNASMSQSHHNDADRSDMDITEEAARLAGVYGYGDGPDENLRSDTGSESPRVTSGSVSQSSLPSVLVAGSATDQLPSTVESTSLADVTIGLLEGRPLSLEEHQGSSASAVLPDHLNPVDSSDMLGLQDRPWMLLHGNTRGLSLLSTQPSFPVIYSDDFIVARSYANQYIIPSSYWRLNMVEWIPELGVAIVACQMGKLALVRLMKDSAPAATTHYTCYVEQYLPAEDDAAPHQRLLGFCVSRRECHDPQLRRYLVYLIYTDGTYFIYELGQAFSPLTAPLYNLL</sequence>
<organism evidence="5 6">
    <name type="scientific">Dimargaris verticillata</name>
    <dbReference type="NCBI Taxonomy" id="2761393"/>
    <lineage>
        <taxon>Eukaryota</taxon>
        <taxon>Fungi</taxon>
        <taxon>Fungi incertae sedis</taxon>
        <taxon>Zoopagomycota</taxon>
        <taxon>Kickxellomycotina</taxon>
        <taxon>Dimargaritomycetes</taxon>
        <taxon>Dimargaritales</taxon>
        <taxon>Dimargaritaceae</taxon>
        <taxon>Dimargaris</taxon>
    </lineage>
</organism>
<protein>
    <recommendedName>
        <fullName evidence="7">WD40-repeat-containing domain protein</fullName>
    </recommendedName>
</protein>
<dbReference type="InterPro" id="IPR001680">
    <property type="entry name" value="WD40_rpt"/>
</dbReference>
<dbReference type="InterPro" id="IPR019775">
    <property type="entry name" value="WD40_repeat_CS"/>
</dbReference>
<evidence type="ECO:0000256" key="2">
    <source>
        <dbReference type="ARBA" id="ARBA00022737"/>
    </source>
</evidence>
<dbReference type="GO" id="GO:0005669">
    <property type="term" value="C:transcription factor TFIID complex"/>
    <property type="evidence" value="ECO:0007669"/>
    <property type="project" value="TreeGrafter"/>
</dbReference>
<dbReference type="OrthoDB" id="5591786at2759"/>
<dbReference type="InterPro" id="IPR036322">
    <property type="entry name" value="WD40_repeat_dom_sf"/>
</dbReference>
<comment type="caution">
    <text evidence="5">The sequence shown here is derived from an EMBL/GenBank/DDBJ whole genome shotgun (WGS) entry which is preliminary data.</text>
</comment>
<dbReference type="GO" id="GO:0006367">
    <property type="term" value="P:transcription initiation at RNA polymerase II promoter"/>
    <property type="evidence" value="ECO:0007669"/>
    <property type="project" value="TreeGrafter"/>
</dbReference>
<dbReference type="GO" id="GO:0016251">
    <property type="term" value="F:RNA polymerase II general transcription initiation factor activity"/>
    <property type="evidence" value="ECO:0007669"/>
    <property type="project" value="TreeGrafter"/>
</dbReference>
<dbReference type="SMART" id="SM00320">
    <property type="entry name" value="WD40"/>
    <property type="match status" value="2"/>
</dbReference>
<dbReference type="Pfam" id="PF08728">
    <property type="entry name" value="CRT10"/>
    <property type="match status" value="1"/>
</dbReference>
<dbReference type="InterPro" id="IPR015943">
    <property type="entry name" value="WD40/YVTN_repeat-like_dom_sf"/>
</dbReference>
<keyword evidence="2" id="KW-0677">Repeat</keyword>
<keyword evidence="1 3" id="KW-0853">WD repeat</keyword>
<evidence type="ECO:0000256" key="1">
    <source>
        <dbReference type="ARBA" id="ARBA00022574"/>
    </source>
</evidence>